<dbReference type="AlphaFoldDB" id="A0A4Y7TV74"/>
<protein>
    <recommendedName>
        <fullName evidence="4">BTB domain-containing protein</fullName>
    </recommendedName>
</protein>
<proteinExistence type="predicted"/>
<evidence type="ECO:0008006" key="4">
    <source>
        <dbReference type="Google" id="ProtNLM"/>
    </source>
</evidence>
<accession>A0A4Y7TV74</accession>
<keyword evidence="3" id="KW-1185">Reference proteome</keyword>
<dbReference type="Proteomes" id="UP000298030">
    <property type="component" value="Unassembled WGS sequence"/>
</dbReference>
<dbReference type="STRING" id="71717.A0A4Y7TV74"/>
<name>A0A4Y7TV74_COPMI</name>
<evidence type="ECO:0000313" key="2">
    <source>
        <dbReference type="EMBL" id="TEB38063.1"/>
    </source>
</evidence>
<gene>
    <name evidence="2" type="ORF">FA13DRAFT_1725689</name>
</gene>
<feature type="compositionally biased region" description="Low complexity" evidence="1">
    <location>
        <begin position="361"/>
        <end position="375"/>
    </location>
</feature>
<evidence type="ECO:0000256" key="1">
    <source>
        <dbReference type="SAM" id="MobiDB-lite"/>
    </source>
</evidence>
<comment type="caution">
    <text evidence="2">The sequence shown here is derived from an EMBL/GenBank/DDBJ whole genome shotgun (WGS) entry which is preliminary data.</text>
</comment>
<sequence length="396" mass="43572">MSTPMLQFDEEYYWELVTFLVEGHIFRVPKHNFIEHSKTFTLRYLVGHDQRNKSEAEDPYDDPLSHAIVLDVSVDDFRCFLKALYPRYSKGLLKNEWLRVLKLSHQWSFCTYRQMAIEALTPVMAPTDKIVWGKEYTIAAWVNFGLVELVTRAEGISQSEAETIGWRNAIDLFNIREAQFASVASSGGSQQPFDAGNAINEAFHSDLITVHNEESAYLTRGETSVADGARLKAAALEERLAQQEWVLSQGKNTLRALKDEFSAARLATLTLSHQTASLAITKPPKPPIRAPIGVVHPAIKLEEEAPPVPLSLPPIGESCVPPTQDANPPPAPPTSVDGSNPTSVTALGFPPNTSPFARQHSPAVSNTNSATSSALPALAPQISAKAVSERLSPLRW</sequence>
<feature type="region of interest" description="Disordered" evidence="1">
    <location>
        <begin position="310"/>
        <end position="375"/>
    </location>
</feature>
<feature type="compositionally biased region" description="Polar residues" evidence="1">
    <location>
        <begin position="336"/>
        <end position="345"/>
    </location>
</feature>
<evidence type="ECO:0000313" key="3">
    <source>
        <dbReference type="Proteomes" id="UP000298030"/>
    </source>
</evidence>
<dbReference type="EMBL" id="QPFP01000003">
    <property type="protein sequence ID" value="TEB38063.1"/>
    <property type="molecule type" value="Genomic_DNA"/>
</dbReference>
<reference evidence="2 3" key="1">
    <citation type="journal article" date="2019" name="Nat. Ecol. Evol.">
        <title>Megaphylogeny resolves global patterns of mushroom evolution.</title>
        <authorList>
            <person name="Varga T."/>
            <person name="Krizsan K."/>
            <person name="Foldi C."/>
            <person name="Dima B."/>
            <person name="Sanchez-Garcia M."/>
            <person name="Sanchez-Ramirez S."/>
            <person name="Szollosi G.J."/>
            <person name="Szarkandi J.G."/>
            <person name="Papp V."/>
            <person name="Albert L."/>
            <person name="Andreopoulos W."/>
            <person name="Angelini C."/>
            <person name="Antonin V."/>
            <person name="Barry K.W."/>
            <person name="Bougher N.L."/>
            <person name="Buchanan P."/>
            <person name="Buyck B."/>
            <person name="Bense V."/>
            <person name="Catcheside P."/>
            <person name="Chovatia M."/>
            <person name="Cooper J."/>
            <person name="Damon W."/>
            <person name="Desjardin D."/>
            <person name="Finy P."/>
            <person name="Geml J."/>
            <person name="Haridas S."/>
            <person name="Hughes K."/>
            <person name="Justo A."/>
            <person name="Karasinski D."/>
            <person name="Kautmanova I."/>
            <person name="Kiss B."/>
            <person name="Kocsube S."/>
            <person name="Kotiranta H."/>
            <person name="LaButti K.M."/>
            <person name="Lechner B.E."/>
            <person name="Liimatainen K."/>
            <person name="Lipzen A."/>
            <person name="Lukacs Z."/>
            <person name="Mihaltcheva S."/>
            <person name="Morgado L.N."/>
            <person name="Niskanen T."/>
            <person name="Noordeloos M.E."/>
            <person name="Ohm R.A."/>
            <person name="Ortiz-Santana B."/>
            <person name="Ovrebo C."/>
            <person name="Racz N."/>
            <person name="Riley R."/>
            <person name="Savchenko A."/>
            <person name="Shiryaev A."/>
            <person name="Soop K."/>
            <person name="Spirin V."/>
            <person name="Szebenyi C."/>
            <person name="Tomsovsky M."/>
            <person name="Tulloss R.E."/>
            <person name="Uehling J."/>
            <person name="Grigoriev I.V."/>
            <person name="Vagvolgyi C."/>
            <person name="Papp T."/>
            <person name="Martin F.M."/>
            <person name="Miettinen O."/>
            <person name="Hibbett D.S."/>
            <person name="Nagy L.G."/>
        </authorList>
    </citation>
    <scope>NUCLEOTIDE SEQUENCE [LARGE SCALE GENOMIC DNA]</scope>
    <source>
        <strain evidence="2 3">FP101781</strain>
    </source>
</reference>
<organism evidence="2 3">
    <name type="scientific">Coprinellus micaceus</name>
    <name type="common">Glistening ink-cap mushroom</name>
    <name type="synonym">Coprinus micaceus</name>
    <dbReference type="NCBI Taxonomy" id="71717"/>
    <lineage>
        <taxon>Eukaryota</taxon>
        <taxon>Fungi</taxon>
        <taxon>Dikarya</taxon>
        <taxon>Basidiomycota</taxon>
        <taxon>Agaricomycotina</taxon>
        <taxon>Agaricomycetes</taxon>
        <taxon>Agaricomycetidae</taxon>
        <taxon>Agaricales</taxon>
        <taxon>Agaricineae</taxon>
        <taxon>Psathyrellaceae</taxon>
        <taxon>Coprinellus</taxon>
    </lineage>
</organism>
<dbReference type="OrthoDB" id="3199068at2759"/>